<feature type="compositionally biased region" description="Basic and acidic residues" evidence="2">
    <location>
        <begin position="94"/>
        <end position="126"/>
    </location>
</feature>
<evidence type="ECO:0000256" key="2">
    <source>
        <dbReference type="SAM" id="MobiDB-lite"/>
    </source>
</evidence>
<proteinExistence type="predicted"/>
<dbReference type="Proteomes" id="UP001567538">
    <property type="component" value="Unassembled WGS sequence"/>
</dbReference>
<feature type="compositionally biased region" description="Basic and acidic residues" evidence="2">
    <location>
        <begin position="217"/>
        <end position="236"/>
    </location>
</feature>
<dbReference type="GO" id="GO:0009626">
    <property type="term" value="P:plant-type hypersensitive response"/>
    <property type="evidence" value="ECO:0007669"/>
    <property type="project" value="UniProtKB-KW"/>
</dbReference>
<protein>
    <submittedName>
        <fullName evidence="4">Heavy metal-associated isoprenylated plant protein 3-like</fullName>
    </submittedName>
</protein>
<reference evidence="4 5" key="1">
    <citation type="submission" date="2024-06" db="EMBL/GenBank/DDBJ databases">
        <title>A chromosome level genome sequence of Diviner's sage (Salvia divinorum).</title>
        <authorList>
            <person name="Ford S.A."/>
            <person name="Ro D.-K."/>
            <person name="Ness R.W."/>
            <person name="Phillips M.A."/>
        </authorList>
    </citation>
    <scope>NUCLEOTIDE SEQUENCE [LARGE SCALE GENOMIC DNA]</scope>
    <source>
        <strain evidence="4">SAF-2024a</strain>
        <tissue evidence="4">Leaf</tissue>
    </source>
</reference>
<dbReference type="AlphaFoldDB" id="A0ABD1H6T8"/>
<feature type="domain" description="HMA" evidence="3">
    <location>
        <begin position="25"/>
        <end position="86"/>
    </location>
</feature>
<feature type="region of interest" description="Disordered" evidence="2">
    <location>
        <begin position="1"/>
        <end position="26"/>
    </location>
</feature>
<evidence type="ECO:0000259" key="3">
    <source>
        <dbReference type="PROSITE" id="PS50846"/>
    </source>
</evidence>
<feature type="compositionally biased region" description="Basic and acidic residues" evidence="2">
    <location>
        <begin position="134"/>
        <end position="145"/>
    </location>
</feature>
<dbReference type="InterPro" id="IPR036163">
    <property type="entry name" value="HMA_dom_sf"/>
</dbReference>
<feature type="compositionally biased region" description="Basic and acidic residues" evidence="2">
    <location>
        <begin position="1"/>
        <end position="22"/>
    </location>
</feature>
<dbReference type="PROSITE" id="PS50846">
    <property type="entry name" value="HMA_2"/>
    <property type="match status" value="2"/>
</dbReference>
<keyword evidence="5" id="KW-1185">Reference proteome</keyword>
<evidence type="ECO:0000313" key="5">
    <source>
        <dbReference type="Proteomes" id="UP001567538"/>
    </source>
</evidence>
<evidence type="ECO:0000313" key="4">
    <source>
        <dbReference type="EMBL" id="KAL1551003.1"/>
    </source>
</evidence>
<dbReference type="PANTHER" id="PTHR46413:SF34">
    <property type="entry name" value="HEAVY METAL-ASSOCIATED ISOPRENYLATED PLANT PROTEIN 3-LIKE"/>
    <property type="match status" value="1"/>
</dbReference>
<accession>A0ABD1H6T8</accession>
<dbReference type="PANTHER" id="PTHR46413">
    <property type="entry name" value="HEAVY METAL-ASSOCIATED ISOPRENYLATED PLANT PROTEIN 6"/>
    <property type="match status" value="1"/>
</dbReference>
<name>A0ABD1H6T8_SALDI</name>
<organism evidence="4 5">
    <name type="scientific">Salvia divinorum</name>
    <name type="common">Maria pastora</name>
    <name type="synonym">Diviner's sage</name>
    <dbReference type="NCBI Taxonomy" id="28513"/>
    <lineage>
        <taxon>Eukaryota</taxon>
        <taxon>Viridiplantae</taxon>
        <taxon>Streptophyta</taxon>
        <taxon>Embryophyta</taxon>
        <taxon>Tracheophyta</taxon>
        <taxon>Spermatophyta</taxon>
        <taxon>Magnoliopsida</taxon>
        <taxon>eudicotyledons</taxon>
        <taxon>Gunneridae</taxon>
        <taxon>Pentapetalae</taxon>
        <taxon>asterids</taxon>
        <taxon>lamiids</taxon>
        <taxon>Lamiales</taxon>
        <taxon>Lamiaceae</taxon>
        <taxon>Nepetoideae</taxon>
        <taxon>Mentheae</taxon>
        <taxon>Salviinae</taxon>
        <taxon>Salvia</taxon>
        <taxon>Salvia subgen. Calosphace</taxon>
    </lineage>
</organism>
<comment type="caution">
    <text evidence="4">The sequence shown here is derived from an EMBL/GenBank/DDBJ whole genome shotgun (WGS) entry which is preliminary data.</text>
</comment>
<dbReference type="Pfam" id="PF00403">
    <property type="entry name" value="HMA"/>
    <property type="match status" value="2"/>
</dbReference>
<feature type="domain" description="HMA" evidence="3">
    <location>
        <begin position="147"/>
        <end position="210"/>
    </location>
</feature>
<feature type="region of interest" description="Disordered" evidence="2">
    <location>
        <begin position="217"/>
        <end position="248"/>
    </location>
</feature>
<dbReference type="CDD" id="cd00371">
    <property type="entry name" value="HMA"/>
    <property type="match status" value="2"/>
</dbReference>
<evidence type="ECO:0000256" key="1">
    <source>
        <dbReference type="ARBA" id="ARBA00004170"/>
    </source>
</evidence>
<dbReference type="Gene3D" id="3.30.70.100">
    <property type="match status" value="2"/>
</dbReference>
<sequence>MSEKNKKSNGEQQKEESKKKESGGNVTVVLKTDLHCEGCTSKILKCIRSFDGVDTADIGNGQITVVGKMDPAKLRERVEKKTHKKVEVVLPKAKKGDDKDKDKDKDKAKNSEKKKEENAEKKKEPPQGKNATNKSDEKKSKDKEPSVATTQLKMLLHCDGCIQKIRKIVVKTKGYRDMNIDKQKDIVTVTGVVDMKALAEALRKQLKREVQIVPAKKEAAQKKEGEKAKGGGDKGKSGGGDGGGKAGGVQVQVLNQHPYPYPYPIVYESGQFHYNPYAYGPSHAPQLFSDENPNACSLM</sequence>
<gene>
    <name evidence="4" type="ORF">AAHA92_18896</name>
</gene>
<dbReference type="SUPFAM" id="SSF55008">
    <property type="entry name" value="HMA, heavy metal-associated domain"/>
    <property type="match status" value="2"/>
</dbReference>
<feature type="region of interest" description="Disordered" evidence="2">
    <location>
        <begin position="77"/>
        <end position="147"/>
    </location>
</feature>
<dbReference type="GO" id="GO:0016020">
    <property type="term" value="C:membrane"/>
    <property type="evidence" value="ECO:0007669"/>
    <property type="project" value="UniProtKB-SubCell"/>
</dbReference>
<comment type="subcellular location">
    <subcellularLocation>
        <location evidence="1">Membrane</location>
        <topology evidence="1">Peripheral membrane protein</topology>
    </subcellularLocation>
</comment>
<dbReference type="InterPro" id="IPR044594">
    <property type="entry name" value="HIPP01/3/5/6"/>
</dbReference>
<dbReference type="InterPro" id="IPR006121">
    <property type="entry name" value="HMA_dom"/>
</dbReference>
<dbReference type="EMBL" id="JBEAFC010000007">
    <property type="protein sequence ID" value="KAL1551003.1"/>
    <property type="molecule type" value="Genomic_DNA"/>
</dbReference>
<feature type="compositionally biased region" description="Gly residues" evidence="2">
    <location>
        <begin position="237"/>
        <end position="247"/>
    </location>
</feature>